<evidence type="ECO:0000256" key="6">
    <source>
        <dbReference type="ARBA" id="ARBA00023619"/>
    </source>
</evidence>
<evidence type="ECO:0000256" key="5">
    <source>
        <dbReference type="ARBA" id="ARBA00023529"/>
    </source>
</evidence>
<dbReference type="PROSITE" id="PS51892">
    <property type="entry name" value="SUBTILASE"/>
    <property type="match status" value="1"/>
</dbReference>
<evidence type="ECO:0000256" key="4">
    <source>
        <dbReference type="ARBA" id="ARBA00022825"/>
    </source>
</evidence>
<evidence type="ECO:0000313" key="11">
    <source>
        <dbReference type="Proteomes" id="UP001516023"/>
    </source>
</evidence>
<comment type="similarity">
    <text evidence="1 7">Belongs to the peptidase S8 family.</text>
</comment>
<evidence type="ECO:0000256" key="7">
    <source>
        <dbReference type="PROSITE-ProRule" id="PRU01240"/>
    </source>
</evidence>
<comment type="catalytic activity">
    <reaction evidence="5">
        <text>Hydrolysis of proteins with broad specificity for peptide bonds, and a preference for a large uncharged residue in P1. Hydrolyzes peptide amides.</text>
        <dbReference type="EC" id="3.4.21.62"/>
    </reaction>
</comment>
<dbReference type="Gene3D" id="3.30.70.80">
    <property type="entry name" value="Peptidase S8 propeptide/proteinase inhibitor I9"/>
    <property type="match status" value="1"/>
</dbReference>
<accession>A0ABD3PQ99</accession>
<evidence type="ECO:0000256" key="8">
    <source>
        <dbReference type="SAM" id="SignalP"/>
    </source>
</evidence>
<feature type="signal peptide" evidence="8">
    <location>
        <begin position="1"/>
        <end position="24"/>
    </location>
</feature>
<feature type="active site" description="Charge relay system" evidence="7">
    <location>
        <position position="186"/>
    </location>
</feature>
<dbReference type="Proteomes" id="UP001516023">
    <property type="component" value="Unassembled WGS sequence"/>
</dbReference>
<evidence type="ECO:0000256" key="2">
    <source>
        <dbReference type="ARBA" id="ARBA00022670"/>
    </source>
</evidence>
<keyword evidence="2 7" id="KW-0645">Protease</keyword>
<feature type="chain" id="PRO_5044792450" description="subtilisin" evidence="8">
    <location>
        <begin position="25"/>
        <end position="417"/>
    </location>
</feature>
<dbReference type="GO" id="GO:0004252">
    <property type="term" value="F:serine-type endopeptidase activity"/>
    <property type="evidence" value="ECO:0007669"/>
    <property type="project" value="UniProtKB-UniRule"/>
</dbReference>
<evidence type="ECO:0000256" key="1">
    <source>
        <dbReference type="ARBA" id="ARBA00011073"/>
    </source>
</evidence>
<evidence type="ECO:0000256" key="3">
    <source>
        <dbReference type="ARBA" id="ARBA00022801"/>
    </source>
</evidence>
<dbReference type="InterPro" id="IPR036852">
    <property type="entry name" value="Peptidase_S8/S53_dom_sf"/>
</dbReference>
<dbReference type="GO" id="GO:0006508">
    <property type="term" value="P:proteolysis"/>
    <property type="evidence" value="ECO:0007669"/>
    <property type="project" value="UniProtKB-KW"/>
</dbReference>
<dbReference type="FunFam" id="3.40.50.200:FF:000016">
    <property type="entry name" value="Proprotein convertase subtilisin/kexin type 9"/>
    <property type="match status" value="1"/>
</dbReference>
<dbReference type="EMBL" id="JABMIG020000131">
    <property type="protein sequence ID" value="KAL3790213.1"/>
    <property type="molecule type" value="Genomic_DNA"/>
</dbReference>
<feature type="active site" description="Charge relay system" evidence="7">
    <location>
        <position position="223"/>
    </location>
</feature>
<feature type="domain" description="Peptidase S8/S53" evidence="9">
    <location>
        <begin position="178"/>
        <end position="414"/>
    </location>
</feature>
<evidence type="ECO:0000259" key="9">
    <source>
        <dbReference type="Pfam" id="PF00082"/>
    </source>
</evidence>
<name>A0ABD3PQ99_9STRA</name>
<organism evidence="10 11">
    <name type="scientific">Cyclotella cryptica</name>
    <dbReference type="NCBI Taxonomy" id="29204"/>
    <lineage>
        <taxon>Eukaryota</taxon>
        <taxon>Sar</taxon>
        <taxon>Stramenopiles</taxon>
        <taxon>Ochrophyta</taxon>
        <taxon>Bacillariophyta</taxon>
        <taxon>Coscinodiscophyceae</taxon>
        <taxon>Thalassiosirophycidae</taxon>
        <taxon>Stephanodiscales</taxon>
        <taxon>Stephanodiscaceae</taxon>
        <taxon>Cyclotella</taxon>
    </lineage>
</organism>
<keyword evidence="11" id="KW-1185">Reference proteome</keyword>
<dbReference type="PANTHER" id="PTHR43806:SF11">
    <property type="entry name" value="CEREVISIN-RELATED"/>
    <property type="match status" value="1"/>
</dbReference>
<dbReference type="CDD" id="cd04077">
    <property type="entry name" value="Peptidases_S8_PCSK9_ProteinaseK_like"/>
    <property type="match status" value="1"/>
</dbReference>
<dbReference type="AlphaFoldDB" id="A0ABD3PQ99"/>
<dbReference type="PANTHER" id="PTHR43806">
    <property type="entry name" value="PEPTIDASE S8"/>
    <property type="match status" value="1"/>
</dbReference>
<keyword evidence="4 7" id="KW-0720">Serine protease</keyword>
<dbReference type="PROSITE" id="PS00138">
    <property type="entry name" value="SUBTILASE_SER"/>
    <property type="match status" value="1"/>
</dbReference>
<sequence length="417" mass="42976">MIITSSLMSKLVSLLSILIAASTATVFHDAPEQHRYRDDDTTTKKTYIVTFADDAVSPAERCTALATSNGGFVGHVYDQVFKGCSLTFPTSQAQDQAAFTALSIDSSVMDVEEDQMAYAYKPSVDDKALALASRLKSPDLSSRPLQTTAADTVASWGLDRIDQCTLPLDGIATKQDATGVRVFILDTGVRGDHVEFADGVIGVEDCHFSAIPGETALTDGHGHGTHVAGTTCGAQYGVSANCQLCAVKVLSANGEGPWSGIIAGIDHVLAKCRVPGSALCVANMSLGGSKSAAVNNAVAAAVNGGVVMVVAAGNDSSDACYSSPASEPLAITVGSTTISDTLSWFSNQGPCVDVYAPGSDIISSYGTSPSAVETLSGTSMASPHVAGIAAAIRSANPTWNTSQIRNAIVRKAADLPF</sequence>
<dbReference type="Pfam" id="PF00082">
    <property type="entry name" value="Peptidase_S8"/>
    <property type="match status" value="1"/>
</dbReference>
<feature type="active site" description="Charge relay system" evidence="7">
    <location>
        <position position="379"/>
    </location>
</feature>
<evidence type="ECO:0000313" key="10">
    <source>
        <dbReference type="EMBL" id="KAL3790213.1"/>
    </source>
</evidence>
<dbReference type="InterPro" id="IPR023828">
    <property type="entry name" value="Peptidase_S8_Ser-AS"/>
</dbReference>
<feature type="non-terminal residue" evidence="10">
    <location>
        <position position="417"/>
    </location>
</feature>
<reference evidence="10 11" key="1">
    <citation type="journal article" date="2020" name="G3 (Bethesda)">
        <title>Improved Reference Genome for Cyclotella cryptica CCMP332, a Model for Cell Wall Morphogenesis, Salinity Adaptation, and Lipid Production in Diatoms (Bacillariophyta).</title>
        <authorList>
            <person name="Roberts W.R."/>
            <person name="Downey K.M."/>
            <person name="Ruck E.C."/>
            <person name="Traller J.C."/>
            <person name="Alverson A.J."/>
        </authorList>
    </citation>
    <scope>NUCLEOTIDE SEQUENCE [LARGE SCALE GENOMIC DNA]</scope>
    <source>
        <strain evidence="10 11">CCMP332</strain>
    </source>
</reference>
<dbReference type="InterPro" id="IPR000209">
    <property type="entry name" value="Peptidase_S8/S53_dom"/>
</dbReference>
<dbReference type="SUPFAM" id="SSF52743">
    <property type="entry name" value="Subtilisin-like"/>
    <property type="match status" value="1"/>
</dbReference>
<proteinExistence type="inferred from homology"/>
<dbReference type="PRINTS" id="PR00723">
    <property type="entry name" value="SUBTILISIN"/>
</dbReference>
<keyword evidence="3 7" id="KW-0378">Hydrolase</keyword>
<dbReference type="InterPro" id="IPR034193">
    <property type="entry name" value="PCSK9_ProteinaseK-like"/>
</dbReference>
<dbReference type="Gene3D" id="3.40.50.200">
    <property type="entry name" value="Peptidase S8/S53 domain"/>
    <property type="match status" value="1"/>
</dbReference>
<dbReference type="InterPro" id="IPR015500">
    <property type="entry name" value="Peptidase_S8_subtilisin-rel"/>
</dbReference>
<comment type="caution">
    <text evidence="10">The sequence shown here is derived from an EMBL/GenBank/DDBJ whole genome shotgun (WGS) entry which is preliminary data.</text>
</comment>
<gene>
    <name evidence="10" type="ORF">HJC23_005585</name>
</gene>
<dbReference type="InterPro" id="IPR037045">
    <property type="entry name" value="S8pro/Inhibitor_I9_sf"/>
</dbReference>
<dbReference type="EC" id="3.4.21.62" evidence="6"/>
<dbReference type="InterPro" id="IPR050131">
    <property type="entry name" value="Peptidase_S8_subtilisin-like"/>
</dbReference>
<protein>
    <recommendedName>
        <fullName evidence="6">subtilisin</fullName>
        <ecNumber evidence="6">3.4.21.62</ecNumber>
    </recommendedName>
</protein>
<keyword evidence="8" id="KW-0732">Signal</keyword>